<dbReference type="Pfam" id="PF13860">
    <property type="entry name" value="FlgD_ig"/>
    <property type="match status" value="1"/>
</dbReference>
<reference evidence="2" key="1">
    <citation type="submission" date="2018-05" db="EMBL/GenBank/DDBJ databases">
        <authorList>
            <person name="Lanie J.A."/>
            <person name="Ng W.-L."/>
            <person name="Kazmierczak K.M."/>
            <person name="Andrzejewski T.M."/>
            <person name="Davidsen T.M."/>
            <person name="Wayne K.J."/>
            <person name="Tettelin H."/>
            <person name="Glass J.I."/>
            <person name="Rusch D."/>
            <person name="Podicherti R."/>
            <person name="Tsui H.-C.T."/>
            <person name="Winkler M.E."/>
        </authorList>
    </citation>
    <scope>NUCLEOTIDE SEQUENCE</scope>
</reference>
<gene>
    <name evidence="2" type="ORF">METZ01_LOCUS337517</name>
</gene>
<evidence type="ECO:0000313" key="2">
    <source>
        <dbReference type="EMBL" id="SVC84663.1"/>
    </source>
</evidence>
<protein>
    <recommendedName>
        <fullName evidence="1">FlgD/Vpr Ig-like domain-containing protein</fullName>
    </recommendedName>
</protein>
<accession>A0A382QGJ8</accession>
<evidence type="ECO:0000259" key="1">
    <source>
        <dbReference type="Pfam" id="PF13860"/>
    </source>
</evidence>
<feature type="non-terminal residue" evidence="2">
    <location>
        <position position="1"/>
    </location>
</feature>
<dbReference type="EMBL" id="UINC01114390">
    <property type="protein sequence ID" value="SVC84663.1"/>
    <property type="molecule type" value="Genomic_DNA"/>
</dbReference>
<organism evidence="2">
    <name type="scientific">marine metagenome</name>
    <dbReference type="NCBI Taxonomy" id="408172"/>
    <lineage>
        <taxon>unclassified sequences</taxon>
        <taxon>metagenomes</taxon>
        <taxon>ecological metagenomes</taxon>
    </lineage>
</organism>
<dbReference type="Gene3D" id="2.60.40.4070">
    <property type="match status" value="1"/>
</dbReference>
<name>A0A382QGJ8_9ZZZZ</name>
<dbReference type="InterPro" id="IPR026444">
    <property type="entry name" value="Secre_tail"/>
</dbReference>
<proteinExistence type="predicted"/>
<dbReference type="InterPro" id="IPR025965">
    <property type="entry name" value="FlgD/Vpr_Ig-like"/>
</dbReference>
<sequence length="123" mass="13246">DGLVTPLTGSGSIEVSAAAQVSLRTGGAIPKAFALDQNYPNPFNPTTTIRYQLPTDQQEVSLRIYDIAGQVVRELVKGPQATGTYSVVWDGRNARGATAGNGVYFYQLRSGTFNTVHKMLLLK</sequence>
<dbReference type="NCBIfam" id="TIGR04183">
    <property type="entry name" value="Por_Secre_tail"/>
    <property type="match status" value="1"/>
</dbReference>
<feature type="domain" description="FlgD/Vpr Ig-like" evidence="1">
    <location>
        <begin position="47"/>
        <end position="107"/>
    </location>
</feature>
<dbReference type="AlphaFoldDB" id="A0A382QGJ8"/>